<reference evidence="2" key="1">
    <citation type="journal article" date="2019" name="Int. J. Syst. Evol. Microbiol.">
        <title>The Global Catalogue of Microorganisms (GCM) 10K type strain sequencing project: providing services to taxonomists for standard genome sequencing and annotation.</title>
        <authorList>
            <consortium name="The Broad Institute Genomics Platform"/>
            <consortium name="The Broad Institute Genome Sequencing Center for Infectious Disease"/>
            <person name="Wu L."/>
            <person name="Ma J."/>
        </authorList>
    </citation>
    <scope>NUCLEOTIDE SEQUENCE [LARGE SCALE GENOMIC DNA]</scope>
    <source>
        <strain evidence="2">JCM 17342</strain>
    </source>
</reference>
<accession>A0ABP7T3A3</accession>
<proteinExistence type="predicted"/>
<dbReference type="Proteomes" id="UP001501747">
    <property type="component" value="Unassembled WGS sequence"/>
</dbReference>
<name>A0ABP7T3A3_9PSEU</name>
<comment type="caution">
    <text evidence="1">The sequence shown here is derived from an EMBL/GenBank/DDBJ whole genome shotgun (WGS) entry which is preliminary data.</text>
</comment>
<dbReference type="EMBL" id="BAABAL010000018">
    <property type="protein sequence ID" value="GAA4020108.1"/>
    <property type="molecule type" value="Genomic_DNA"/>
</dbReference>
<sequence>MDFLVDVITSGTVRGADAYCTPEEVAEILGTDFVVNRSRRSLTHAYSVAEFSWTRSTPQDPWLGWTFKVVPPEQLLFSSVHAAVSARGFSLQPVPNGWWQPDAAVLIVVDDGRVRGVWAPHQPRPTKEFPSLNKQAVTHLRSATPAERESWLAKRRPTPEDSAEWWRTLLATIRIREQEHHGPAWPWLPLYRWALTHADLPAHERALLLSAAAPAEAVSLCESALPPITTGTTPEAVRSTRIRRALQAALGLPASRR</sequence>
<evidence type="ECO:0000313" key="1">
    <source>
        <dbReference type="EMBL" id="GAA4020108.1"/>
    </source>
</evidence>
<evidence type="ECO:0000313" key="2">
    <source>
        <dbReference type="Proteomes" id="UP001501747"/>
    </source>
</evidence>
<dbReference type="RefSeq" id="WP_344879221.1">
    <property type="nucleotide sequence ID" value="NZ_BAABAL010000018.1"/>
</dbReference>
<organism evidence="1 2">
    <name type="scientific">Allokutzneria multivorans</name>
    <dbReference type="NCBI Taxonomy" id="1142134"/>
    <lineage>
        <taxon>Bacteria</taxon>
        <taxon>Bacillati</taxon>
        <taxon>Actinomycetota</taxon>
        <taxon>Actinomycetes</taxon>
        <taxon>Pseudonocardiales</taxon>
        <taxon>Pseudonocardiaceae</taxon>
        <taxon>Allokutzneria</taxon>
    </lineage>
</organism>
<gene>
    <name evidence="1" type="ORF">GCM10022247_50000</name>
</gene>
<protein>
    <submittedName>
        <fullName evidence="1">Uncharacterized protein</fullName>
    </submittedName>
</protein>
<keyword evidence="2" id="KW-1185">Reference proteome</keyword>